<protein>
    <submittedName>
        <fullName evidence="3">C18orf8</fullName>
    </submittedName>
</protein>
<feature type="domain" description="Regulator of MON1-CCZ1 complex N-terminal" evidence="2">
    <location>
        <begin position="37"/>
        <end position="154"/>
    </location>
</feature>
<dbReference type="GO" id="GO:0005765">
    <property type="term" value="C:lysosomal membrane"/>
    <property type="evidence" value="ECO:0007669"/>
    <property type="project" value="TreeGrafter"/>
</dbReference>
<dbReference type="Pfam" id="PF07035">
    <property type="entry name" value="RMC1_C"/>
    <property type="match status" value="1"/>
</dbReference>
<dbReference type="PANTHER" id="PTHR12897:SF4">
    <property type="entry name" value="REGULATOR OF MON1-CCZ1 COMPLEX"/>
    <property type="match status" value="1"/>
</dbReference>
<dbReference type="PANTHER" id="PTHR12897">
    <property type="entry name" value="COLON CANCER-ASSOCIATED PROTEIN MIC1"/>
    <property type="match status" value="1"/>
</dbReference>
<evidence type="ECO:0000313" key="3">
    <source>
        <dbReference type="EMBL" id="KAF6024522.1"/>
    </source>
</evidence>
<accession>A0A7J7JDZ0</accession>
<dbReference type="GO" id="GO:0035658">
    <property type="term" value="C:Mon1-Ccz1 complex"/>
    <property type="evidence" value="ECO:0007669"/>
    <property type="project" value="InterPro"/>
</dbReference>
<comment type="caution">
    <text evidence="3">The sequence shown here is derived from an EMBL/GenBank/DDBJ whole genome shotgun (WGS) entry which is preliminary data.</text>
</comment>
<evidence type="ECO:0000259" key="1">
    <source>
        <dbReference type="Pfam" id="PF07035"/>
    </source>
</evidence>
<feature type="domain" description="Mic1" evidence="1">
    <location>
        <begin position="400"/>
        <end position="646"/>
    </location>
</feature>
<dbReference type="Proteomes" id="UP000593567">
    <property type="component" value="Unassembled WGS sequence"/>
</dbReference>
<organism evidence="3 4">
    <name type="scientific">Bugula neritina</name>
    <name type="common">Brown bryozoan</name>
    <name type="synonym">Sertularia neritina</name>
    <dbReference type="NCBI Taxonomy" id="10212"/>
    <lineage>
        <taxon>Eukaryota</taxon>
        <taxon>Metazoa</taxon>
        <taxon>Spiralia</taxon>
        <taxon>Lophotrochozoa</taxon>
        <taxon>Bryozoa</taxon>
        <taxon>Gymnolaemata</taxon>
        <taxon>Cheilostomatida</taxon>
        <taxon>Flustrina</taxon>
        <taxon>Buguloidea</taxon>
        <taxon>Bugulidae</taxon>
        <taxon>Bugula</taxon>
    </lineage>
</organism>
<dbReference type="InterPro" id="IPR015943">
    <property type="entry name" value="WD40/YVTN_repeat-like_dom_sf"/>
</dbReference>
<keyword evidence="4" id="KW-1185">Reference proteome</keyword>
<evidence type="ECO:0000313" key="4">
    <source>
        <dbReference type="Proteomes" id="UP000593567"/>
    </source>
</evidence>
<dbReference type="InterPro" id="IPR009755">
    <property type="entry name" value="RMC1_C"/>
</dbReference>
<proteinExistence type="predicted"/>
<dbReference type="Pfam" id="PF21029">
    <property type="entry name" value="RMC1_N"/>
    <property type="match status" value="1"/>
</dbReference>
<evidence type="ECO:0000259" key="2">
    <source>
        <dbReference type="Pfam" id="PF21029"/>
    </source>
</evidence>
<dbReference type="SUPFAM" id="SSF82171">
    <property type="entry name" value="DPP6 N-terminal domain-like"/>
    <property type="match status" value="1"/>
</dbReference>
<dbReference type="GO" id="GO:0010506">
    <property type="term" value="P:regulation of autophagy"/>
    <property type="evidence" value="ECO:0007669"/>
    <property type="project" value="InterPro"/>
</dbReference>
<dbReference type="AlphaFoldDB" id="A0A7J7JDZ0"/>
<dbReference type="InterPro" id="IPR040371">
    <property type="entry name" value="RMC1"/>
</dbReference>
<dbReference type="InterPro" id="IPR049040">
    <property type="entry name" value="RMC1_N"/>
</dbReference>
<name>A0A7J7JDZ0_BUGNE</name>
<dbReference type="EMBL" id="VXIV02002563">
    <property type="protein sequence ID" value="KAF6024522.1"/>
    <property type="molecule type" value="Genomic_DNA"/>
</dbReference>
<dbReference type="OrthoDB" id="26384at2759"/>
<gene>
    <name evidence="3" type="ORF">EB796_017174</name>
</gene>
<dbReference type="GO" id="GO:0031902">
    <property type="term" value="C:late endosome membrane"/>
    <property type="evidence" value="ECO:0007669"/>
    <property type="project" value="TreeGrafter"/>
</dbReference>
<dbReference type="Gene3D" id="2.130.10.10">
    <property type="entry name" value="YVTN repeat-like/Quinoprotein amine dehydrogenase"/>
    <property type="match status" value="1"/>
</dbReference>
<sequence length="664" mass="75452">MALVNLDDNNTSNQKPYCVQLSSSPVYFDPVTSNVSVFFDDASQQVFAVRSNGVGGIIMFDGCTGQSTSFRVEDKGDIAAVRFSPNQQILALQRAPNALDFINSPKDAKSLPYCQTCKGKTTRITDFFWASNTEIIFVTDNGVEFYEVEPEKKAVRCTKTMSIGLVNWSLWHKESKHLIISSGTYGNLIYPFQYENGTLYKYNKLEVELIFYPIEPKLTLLRRDAFLATIYNQVYIMTLKQDTHSSQPAELVLYRLSREKVVTKTHVLKFNSTGHFQVNIVDSLILVHHLQSKTTLLYDLKFSSVCDQQIAIHQQPLITPLPMKPVIQMPPFVPSFSSSPAAMAAAQPAYEMYSNNWIVFQPDVIIDAVQGCMWKTEISLPGFVDMISDKCLLIEVLLHRAGAKSLILDVVRSLVTPETASSLTTIGEIFNRLNQVYAYNEDMKSDFEVLAVTKSWLAANAVSVIQQDDIYTHVFYPIFGEQRARRDEKSNSSFPISVMVEYIASLQTFDLPVHFYLYELLVNTLVDCGQLFRLHQFLQYHVMADSKHLACLLLSLQNVYPPAFQIALDMLKRLGTAHDEIVEVFLSKHQVLTAIRYLRSVGLANQMQPRKFLSVAKESGDPDIFYTTYKYFEDINVKQRNTTSFAPGDHCEEYQHHFSVLFCQ</sequence>
<reference evidence="3" key="1">
    <citation type="submission" date="2020-06" db="EMBL/GenBank/DDBJ databases">
        <title>Draft genome of Bugula neritina, a colonial animal packing powerful symbionts and potential medicines.</title>
        <authorList>
            <person name="Rayko M."/>
        </authorList>
    </citation>
    <scope>NUCLEOTIDE SEQUENCE [LARGE SCALE GENOMIC DNA]</scope>
    <source>
        <strain evidence="3">Kwan_BN1</strain>
    </source>
</reference>